<dbReference type="EMBL" id="UOED01000124">
    <property type="protein sequence ID" value="VAV98169.1"/>
    <property type="molecule type" value="Genomic_DNA"/>
</dbReference>
<protein>
    <recommendedName>
        <fullName evidence="2">DUF1326 domain-containing protein</fullName>
    </recommendedName>
</protein>
<evidence type="ECO:0000313" key="1">
    <source>
        <dbReference type="EMBL" id="VAV98169.1"/>
    </source>
</evidence>
<dbReference type="AlphaFoldDB" id="A0A3B0S1M2"/>
<gene>
    <name evidence="1" type="ORF">MNBD_ALPHA02-2360</name>
</gene>
<proteinExistence type="predicted"/>
<reference evidence="1" key="1">
    <citation type="submission" date="2018-06" db="EMBL/GenBank/DDBJ databases">
        <authorList>
            <person name="Zhirakovskaya E."/>
        </authorList>
    </citation>
    <scope>NUCLEOTIDE SEQUENCE</scope>
</reference>
<dbReference type="PIRSF" id="PIRSF033303">
    <property type="entry name" value="UCP033303"/>
    <property type="match status" value="1"/>
</dbReference>
<dbReference type="InterPro" id="IPR009758">
    <property type="entry name" value="DUF1326"/>
</dbReference>
<sequence>MSSLLWKIDSTHFANCNCDYGCPCQFNALPTHGDCHAVSAFRIHKGYYGDVVLDGLIVVATYSWPGPVHEGNGQMQLIIEERATTAQREALCKIMQGQGMEEGAMLILQIYRAMCSTYHDPLFTTIDLTLDYEARTGSLKIDNIIETRVTPITNAVTGEETRARIALPGGIEFDVAEVASGTTKGIGAVPLDFENSHAHFVEGSFGSAGVIR</sequence>
<evidence type="ECO:0008006" key="2">
    <source>
        <dbReference type="Google" id="ProtNLM"/>
    </source>
</evidence>
<dbReference type="InterPro" id="IPR014581">
    <property type="entry name" value="UCP033303"/>
</dbReference>
<name>A0A3B0S1M2_9ZZZZ</name>
<accession>A0A3B0S1M2</accession>
<dbReference type="Pfam" id="PF07040">
    <property type="entry name" value="DUF1326"/>
    <property type="match status" value="1"/>
</dbReference>
<organism evidence="1">
    <name type="scientific">hydrothermal vent metagenome</name>
    <dbReference type="NCBI Taxonomy" id="652676"/>
    <lineage>
        <taxon>unclassified sequences</taxon>
        <taxon>metagenomes</taxon>
        <taxon>ecological metagenomes</taxon>
    </lineage>
</organism>